<dbReference type="InterPro" id="IPR032675">
    <property type="entry name" value="LRR_dom_sf"/>
</dbReference>
<evidence type="ECO:0008006" key="4">
    <source>
        <dbReference type="Google" id="ProtNLM"/>
    </source>
</evidence>
<protein>
    <recommendedName>
        <fullName evidence="4">F-box domain-containing protein</fullName>
    </recommendedName>
</protein>
<proteinExistence type="predicted"/>
<evidence type="ECO:0000256" key="1">
    <source>
        <dbReference type="SAM" id="MobiDB-lite"/>
    </source>
</evidence>
<reference evidence="2 3" key="1">
    <citation type="journal article" date="2019" name="Nat. Ecol. Evol.">
        <title>Megaphylogeny resolves global patterns of mushroom evolution.</title>
        <authorList>
            <person name="Varga T."/>
            <person name="Krizsan K."/>
            <person name="Foldi C."/>
            <person name="Dima B."/>
            <person name="Sanchez-Garcia M."/>
            <person name="Sanchez-Ramirez S."/>
            <person name="Szollosi G.J."/>
            <person name="Szarkandi J.G."/>
            <person name="Papp V."/>
            <person name="Albert L."/>
            <person name="Andreopoulos W."/>
            <person name="Angelini C."/>
            <person name="Antonin V."/>
            <person name="Barry K.W."/>
            <person name="Bougher N.L."/>
            <person name="Buchanan P."/>
            <person name="Buyck B."/>
            <person name="Bense V."/>
            <person name="Catcheside P."/>
            <person name="Chovatia M."/>
            <person name="Cooper J."/>
            <person name="Damon W."/>
            <person name="Desjardin D."/>
            <person name="Finy P."/>
            <person name="Geml J."/>
            <person name="Haridas S."/>
            <person name="Hughes K."/>
            <person name="Justo A."/>
            <person name="Karasinski D."/>
            <person name="Kautmanova I."/>
            <person name="Kiss B."/>
            <person name="Kocsube S."/>
            <person name="Kotiranta H."/>
            <person name="LaButti K.M."/>
            <person name="Lechner B.E."/>
            <person name="Liimatainen K."/>
            <person name="Lipzen A."/>
            <person name="Lukacs Z."/>
            <person name="Mihaltcheva S."/>
            <person name="Morgado L.N."/>
            <person name="Niskanen T."/>
            <person name="Noordeloos M.E."/>
            <person name="Ohm R.A."/>
            <person name="Ortiz-Santana B."/>
            <person name="Ovrebo C."/>
            <person name="Racz N."/>
            <person name="Riley R."/>
            <person name="Savchenko A."/>
            <person name="Shiryaev A."/>
            <person name="Soop K."/>
            <person name="Spirin V."/>
            <person name="Szebenyi C."/>
            <person name="Tomsovsky M."/>
            <person name="Tulloss R.E."/>
            <person name="Uehling J."/>
            <person name="Grigoriev I.V."/>
            <person name="Vagvolgyi C."/>
            <person name="Papp T."/>
            <person name="Martin F.M."/>
            <person name="Miettinen O."/>
            <person name="Hibbett D.S."/>
            <person name="Nagy L.G."/>
        </authorList>
    </citation>
    <scope>NUCLEOTIDE SEQUENCE [LARGE SCALE GENOMIC DNA]</scope>
    <source>
        <strain evidence="2 3">CBS 166.37</strain>
    </source>
</reference>
<evidence type="ECO:0000313" key="2">
    <source>
        <dbReference type="EMBL" id="TFK31313.1"/>
    </source>
</evidence>
<organism evidence="2 3">
    <name type="scientific">Crucibulum laeve</name>
    <dbReference type="NCBI Taxonomy" id="68775"/>
    <lineage>
        <taxon>Eukaryota</taxon>
        <taxon>Fungi</taxon>
        <taxon>Dikarya</taxon>
        <taxon>Basidiomycota</taxon>
        <taxon>Agaricomycotina</taxon>
        <taxon>Agaricomycetes</taxon>
        <taxon>Agaricomycetidae</taxon>
        <taxon>Agaricales</taxon>
        <taxon>Agaricineae</taxon>
        <taxon>Nidulariaceae</taxon>
        <taxon>Crucibulum</taxon>
    </lineage>
</organism>
<feature type="compositionally biased region" description="Acidic residues" evidence="1">
    <location>
        <begin position="270"/>
        <end position="296"/>
    </location>
</feature>
<dbReference type="SUPFAM" id="SSF52047">
    <property type="entry name" value="RNI-like"/>
    <property type="match status" value="1"/>
</dbReference>
<accession>A0A5C3LGM3</accession>
<evidence type="ECO:0000313" key="3">
    <source>
        <dbReference type="Proteomes" id="UP000308652"/>
    </source>
</evidence>
<gene>
    <name evidence="2" type="ORF">BDQ12DRAFT_694345</name>
</gene>
<dbReference type="Gene3D" id="3.80.10.10">
    <property type="entry name" value="Ribonuclease Inhibitor"/>
    <property type="match status" value="1"/>
</dbReference>
<feature type="region of interest" description="Disordered" evidence="1">
    <location>
        <begin position="264"/>
        <end position="296"/>
    </location>
</feature>
<name>A0A5C3LGM3_9AGAR</name>
<dbReference type="AlphaFoldDB" id="A0A5C3LGM3"/>
<dbReference type="OrthoDB" id="2920796at2759"/>
<dbReference type="Proteomes" id="UP000308652">
    <property type="component" value="Unassembled WGS sequence"/>
</dbReference>
<sequence>MLRKLPLELLSRIIGYLQDIRSLRNVCLVGNGTLLEIARPLAWREVHWKWNGSLLAVGTDDTYQTIVRQFCMDPALIQAVRRLEITIYNDYQTSSDMFCLLLPSQLPSFTNITHIRISVLGVPWRGTDTSITMRKIIESLPYLLSLHIEGCVAVENHFSDMQPLSSVRHLSLWFCNFFALLNLWRKFDNLKTLELRAGDGKRYWLEEKNGEGWGGFNQTTFGIAQSEEDNSFYVAPIDTNEAQDDNGELTEANDPSSYILEAGEDANTADGDDEINDDGDDTENDESDNEAQIEEEDVKSDHFVRLNVQCECMSCDSICSDAGYVSYIFHEGIDLLFLEELVLNVSLSTSGYRRIMGNLTAPLLRKMWVRLQVGSLWEPTEDGMVPILSFTKFPLLEELWLPDNGFDAEKLIACLDLAENFKLTRLYFNTPPQNENSRCLELAKKYAELMPTVNTIGWDNTISITIARDSEKSVLGLMEDAWVCPEWTGYTTHLDWWHR</sequence>
<keyword evidence="3" id="KW-1185">Reference proteome</keyword>
<dbReference type="EMBL" id="ML213784">
    <property type="protein sequence ID" value="TFK31313.1"/>
    <property type="molecule type" value="Genomic_DNA"/>
</dbReference>